<accession>A0ABR6ZDP2</accession>
<comment type="caution">
    <text evidence="2">The sequence shown here is derived from an EMBL/GenBank/DDBJ whole genome shotgun (WGS) entry which is preliminary data.</text>
</comment>
<keyword evidence="1" id="KW-1133">Transmembrane helix</keyword>
<keyword evidence="1" id="KW-0812">Transmembrane</keyword>
<dbReference type="RefSeq" id="WP_186955259.1">
    <property type="nucleotide sequence ID" value="NZ_JACOFX010000011.1"/>
</dbReference>
<keyword evidence="3" id="KW-1185">Reference proteome</keyword>
<proteinExistence type="predicted"/>
<feature type="transmembrane region" description="Helical" evidence="1">
    <location>
        <begin position="83"/>
        <end position="105"/>
    </location>
</feature>
<evidence type="ECO:0000256" key="1">
    <source>
        <dbReference type="SAM" id="Phobius"/>
    </source>
</evidence>
<protein>
    <submittedName>
        <fullName evidence="2">Uncharacterized protein</fullName>
    </submittedName>
</protein>
<organism evidence="2 3">
    <name type="scientific">Undibacterium umbellatum</name>
    <dbReference type="NCBI Taxonomy" id="2762300"/>
    <lineage>
        <taxon>Bacteria</taxon>
        <taxon>Pseudomonadati</taxon>
        <taxon>Pseudomonadota</taxon>
        <taxon>Betaproteobacteria</taxon>
        <taxon>Burkholderiales</taxon>
        <taxon>Oxalobacteraceae</taxon>
        <taxon>Undibacterium</taxon>
    </lineage>
</organism>
<feature type="transmembrane region" description="Helical" evidence="1">
    <location>
        <begin position="45"/>
        <end position="62"/>
    </location>
</feature>
<reference evidence="2 3" key="1">
    <citation type="submission" date="2020-08" db="EMBL/GenBank/DDBJ databases">
        <title>Novel species isolated from subtropical streams in China.</title>
        <authorList>
            <person name="Lu H."/>
        </authorList>
    </citation>
    <scope>NUCLEOTIDE SEQUENCE [LARGE SCALE GENOMIC DNA]</scope>
    <source>
        <strain evidence="2 3">NL8W</strain>
    </source>
</reference>
<evidence type="ECO:0000313" key="3">
    <source>
        <dbReference type="Proteomes" id="UP000646911"/>
    </source>
</evidence>
<dbReference type="Proteomes" id="UP000646911">
    <property type="component" value="Unassembled WGS sequence"/>
</dbReference>
<feature type="transmembrane region" description="Helical" evidence="1">
    <location>
        <begin position="145"/>
        <end position="164"/>
    </location>
</feature>
<dbReference type="EMBL" id="JACOFX010000011">
    <property type="protein sequence ID" value="MBC3909744.1"/>
    <property type="molecule type" value="Genomic_DNA"/>
</dbReference>
<sequence length="180" mass="19778">MNRHIALIFLKIVLTLPVAYGLAYPYFHPQASGGVFKELEMLGPIGGIVLVLVFLALVFLYCRDLQSSLALVQPAARKAQPRSVWLMFLLPYNFVEDFFIIANVARSLQQEAKTNTALQGFTSFGMLTGMGWCGLQIVSLIPNELGAAAGFLALPCWILHWRLIRRANAALAAGAAQTRL</sequence>
<evidence type="ECO:0000313" key="2">
    <source>
        <dbReference type="EMBL" id="MBC3909744.1"/>
    </source>
</evidence>
<keyword evidence="1" id="KW-0472">Membrane</keyword>
<name>A0ABR6ZDP2_9BURK</name>
<gene>
    <name evidence="2" type="ORF">H8L47_19435</name>
</gene>